<evidence type="ECO:0000256" key="2">
    <source>
        <dbReference type="SAM" id="Coils"/>
    </source>
</evidence>
<feature type="compositionally biased region" description="Pro residues" evidence="3">
    <location>
        <begin position="69"/>
        <end position="95"/>
    </location>
</feature>
<proteinExistence type="predicted"/>
<keyword evidence="2" id="KW-0175">Coiled coil</keyword>
<gene>
    <name evidence="6" type="ORF">ACA1_063680</name>
</gene>
<feature type="domain" description="C2H2-type" evidence="4">
    <location>
        <begin position="42"/>
        <end position="70"/>
    </location>
</feature>
<organism evidence="6 7">
    <name type="scientific">Acanthamoeba castellanii (strain ATCC 30010 / Neff)</name>
    <dbReference type="NCBI Taxonomy" id="1257118"/>
    <lineage>
        <taxon>Eukaryota</taxon>
        <taxon>Amoebozoa</taxon>
        <taxon>Discosea</taxon>
        <taxon>Longamoebia</taxon>
        <taxon>Centramoebida</taxon>
        <taxon>Acanthamoebidae</taxon>
        <taxon>Acanthamoeba</taxon>
    </lineage>
</organism>
<feature type="region of interest" description="Disordered" evidence="3">
    <location>
        <begin position="239"/>
        <end position="330"/>
    </location>
</feature>
<evidence type="ECO:0000256" key="1">
    <source>
        <dbReference type="PROSITE-ProRule" id="PRU00042"/>
    </source>
</evidence>
<feature type="compositionally biased region" description="Pro residues" evidence="3">
    <location>
        <begin position="268"/>
        <end position="285"/>
    </location>
</feature>
<feature type="domain" description="C2H2-type" evidence="4">
    <location>
        <begin position="6"/>
        <end position="36"/>
    </location>
</feature>
<dbReference type="OMA" id="ACHYAKC"/>
<dbReference type="EMBL" id="KB007974">
    <property type="protein sequence ID" value="ELR17604.1"/>
    <property type="molecule type" value="Genomic_DNA"/>
</dbReference>
<dbReference type="Pfam" id="PF00078">
    <property type="entry name" value="RVT_1"/>
    <property type="match status" value="1"/>
</dbReference>
<evidence type="ECO:0000259" key="4">
    <source>
        <dbReference type="PROSITE" id="PS50157"/>
    </source>
</evidence>
<keyword evidence="6" id="KW-0695">RNA-directed DNA polymerase</keyword>
<evidence type="ECO:0000313" key="6">
    <source>
        <dbReference type="EMBL" id="ELR17604.1"/>
    </source>
</evidence>
<dbReference type="SMART" id="SM00355">
    <property type="entry name" value="ZnF_C2H2"/>
    <property type="match status" value="3"/>
</dbReference>
<evidence type="ECO:0000256" key="3">
    <source>
        <dbReference type="SAM" id="MobiDB-lite"/>
    </source>
</evidence>
<dbReference type="PANTHER" id="PTHR19446">
    <property type="entry name" value="REVERSE TRANSCRIPTASES"/>
    <property type="match status" value="1"/>
</dbReference>
<reference evidence="6 7" key="1">
    <citation type="journal article" date="2013" name="Genome Biol.">
        <title>Genome of Acanthamoeba castellanii highlights extensive lateral gene transfer and early evolution of tyrosine kinase signaling.</title>
        <authorList>
            <person name="Clarke M."/>
            <person name="Lohan A.J."/>
            <person name="Liu B."/>
            <person name="Lagkouvardos I."/>
            <person name="Roy S."/>
            <person name="Zafar N."/>
            <person name="Bertelli C."/>
            <person name="Schilde C."/>
            <person name="Kianianmomeni A."/>
            <person name="Burglin T.R."/>
            <person name="Frech C."/>
            <person name="Turcotte B."/>
            <person name="Kopec K.O."/>
            <person name="Synnott J.M."/>
            <person name="Choo C."/>
            <person name="Paponov I."/>
            <person name="Finkler A."/>
            <person name="Soon Heng Tan C."/>
            <person name="Hutchins A.P."/>
            <person name="Weinmeier T."/>
            <person name="Rattei T."/>
            <person name="Chu J.S."/>
            <person name="Gimenez G."/>
            <person name="Irimia M."/>
            <person name="Rigden D.J."/>
            <person name="Fitzpatrick D.A."/>
            <person name="Lorenzo-Morales J."/>
            <person name="Bateman A."/>
            <person name="Chiu C.H."/>
            <person name="Tang P."/>
            <person name="Hegemann P."/>
            <person name="Fromm H."/>
            <person name="Raoult D."/>
            <person name="Greub G."/>
            <person name="Miranda-Saavedra D."/>
            <person name="Chen N."/>
            <person name="Nash P."/>
            <person name="Ginger M.L."/>
            <person name="Horn M."/>
            <person name="Schaap P."/>
            <person name="Caler L."/>
            <person name="Loftus B."/>
        </authorList>
    </citation>
    <scope>NUCLEOTIDE SEQUENCE [LARGE SCALE GENOMIC DNA]</scope>
    <source>
        <strain evidence="6 7">Neff</strain>
    </source>
</reference>
<keyword evidence="7" id="KW-1185">Reference proteome</keyword>
<keyword evidence="6" id="KW-0808">Transferase</keyword>
<feature type="compositionally biased region" description="Pro residues" evidence="3">
    <location>
        <begin position="527"/>
        <end position="536"/>
    </location>
</feature>
<dbReference type="PROSITE" id="PS50878">
    <property type="entry name" value="RT_POL"/>
    <property type="match status" value="1"/>
</dbReference>
<dbReference type="OrthoDB" id="6436077at2759"/>
<dbReference type="PROSITE" id="PS00028">
    <property type="entry name" value="ZINC_FINGER_C2H2_1"/>
    <property type="match status" value="2"/>
</dbReference>
<accession>L8GWM9</accession>
<protein>
    <submittedName>
        <fullName evidence="6">Reverse transcriptase</fullName>
    </submittedName>
</protein>
<keyword evidence="1" id="KW-0863">Zinc-finger</keyword>
<feature type="compositionally biased region" description="Acidic residues" evidence="3">
    <location>
        <begin position="100"/>
        <end position="113"/>
    </location>
</feature>
<evidence type="ECO:0000313" key="7">
    <source>
        <dbReference type="Proteomes" id="UP000011083"/>
    </source>
</evidence>
<keyword evidence="1" id="KW-0479">Metal-binding</keyword>
<feature type="coiled-coil region" evidence="2">
    <location>
        <begin position="391"/>
        <end position="418"/>
    </location>
</feature>
<dbReference type="STRING" id="1257118.L8GWM9"/>
<dbReference type="SUPFAM" id="SSF56672">
    <property type="entry name" value="DNA/RNA polymerases"/>
    <property type="match status" value="1"/>
</dbReference>
<sequence>MAAKSVACPHDGCANKYASEASLRRHIKNKHATDEEGDETSHSCPHCHRPFSTARGLSVHIGKSHRQAPPEPTRPPPAPAPADPGLDPDPGPTVTPPSRDDEDREEPDDDPVEIADLSCPHCAQALPSAHGLANHLRACKDHRVPAPGAPRSGPPSSRYWTAVEHHRYVEAMARFADHPDLLARAAAHIGTRTYKQVDSHRTKVIAAEREGRPVRTLDPTMDWRMRPYCASTTARWLAEQGRSPVAPRSPCPEPHAPPPAAALLYIPATPPAPTPRAPVAPPKLAPPAESTVPATPDGNPEAPAPPFSAPGPPTPKALPPPPPSRRNLRPHLVPKDAWQGVADAVAPAASRLLRTPLAHLSTEQWATFEAALAGLEATLHHAARSAEAVPTRCASRAREDAERQLREARKTREIFGKAAALYAAGKDPTATIERIPPEVRLHLPTPGSAEWPARAAAARRVIRRAVARADRLRKRMGILDSDRDLQRLFNANQKKAVRQILAPSTKAPRCQLDPAAVEEAYIQTLAKPPPIDPSPPWKNSVQWPRPPTAADDGGSPFSVAEVRAQLRRLPNGSAPGIDGIPYEAYKRTKLDATLAHVFEVVRLNARLPARWDVARTVLLYKKGDPNDTGNWRPISLQVTIYKIFTAALSKRLISWAGKHNTFSASQKGFLPAEGCHEHAFVLRSVLDDARRHKQNVYLAWYDLRNAFGSVSHDLIAWCAAMLGLPRYLRDAIGAIYRHSALFVQVGDQETTGVIPMRCGVKQGCPLSPLLFNLCVEPALRCLRRTTGYKFYGTSITVEGQAYADDLLTAAPSAYHAARQVATIEEWANWAGVSFVVQALSLDAPAGKCAALAINFEGGLMHSIDPALKVQGAAIPAMSRNNVYRYLGVHVGLTDALGQANELLEKASRDARTICASGLEPWQKVVAIKTFILSRLPFFFHNGKIQRGRCQQFDRELRENLRAALRLPVCTTNAFFHSRVASGGLGILPIAEEQQVYLAAHVFKLLTSPDLSIRAIARHQLAEVTHARHTTPVQDGEASPFFGWLMRGQEVASTTPSGDVSSIWFAAAGAYSRMGWSVRDALHPTLTVGPGVQFEGRFQRANVIPALRASAFSRHAVEWSALRTQGRAAAYQHAVHPATHHWVHNSAGLTTKEYRFAIKCRLGLLPTRAAPHHRNGPTACRACSYARETANHVLGHCPATKAEVIARHNRICRALAQAAEASWTSVLEDVPIPGVDSPLRPDIYCSRPGQCAIIEVAVSYEDAFNASMEGRAKQKTDKYAGLAATVEEQLRLQTRHAAFVVGFSGVPR</sequence>
<feature type="compositionally biased region" description="Pro residues" evidence="3">
    <location>
        <begin position="247"/>
        <end position="260"/>
    </location>
</feature>
<dbReference type="PROSITE" id="PS50157">
    <property type="entry name" value="ZINC_FINGER_C2H2_2"/>
    <property type="match status" value="2"/>
</dbReference>
<dbReference type="InterPro" id="IPR043502">
    <property type="entry name" value="DNA/RNA_pol_sf"/>
</dbReference>
<dbReference type="InterPro" id="IPR013087">
    <property type="entry name" value="Znf_C2H2_type"/>
</dbReference>
<dbReference type="GeneID" id="14917808"/>
<feature type="compositionally biased region" description="Pro residues" evidence="3">
    <location>
        <begin position="302"/>
        <end position="324"/>
    </location>
</feature>
<dbReference type="VEuPathDB" id="AmoebaDB:ACA1_063680"/>
<dbReference type="RefSeq" id="XP_004339617.1">
    <property type="nucleotide sequence ID" value="XM_004339569.1"/>
</dbReference>
<dbReference type="CDD" id="cd01650">
    <property type="entry name" value="RT_nLTR_like"/>
    <property type="match status" value="1"/>
</dbReference>
<feature type="domain" description="Reverse transcriptase" evidence="5">
    <location>
        <begin position="600"/>
        <end position="890"/>
    </location>
</feature>
<evidence type="ECO:0000259" key="5">
    <source>
        <dbReference type="PROSITE" id="PS50878"/>
    </source>
</evidence>
<dbReference type="GO" id="GO:0003964">
    <property type="term" value="F:RNA-directed DNA polymerase activity"/>
    <property type="evidence" value="ECO:0007669"/>
    <property type="project" value="UniProtKB-KW"/>
</dbReference>
<dbReference type="KEGG" id="acan:ACA1_063680"/>
<feature type="region of interest" description="Disordered" evidence="3">
    <location>
        <begin position="527"/>
        <end position="556"/>
    </location>
</feature>
<feature type="region of interest" description="Disordered" evidence="3">
    <location>
        <begin position="1"/>
        <end position="113"/>
    </location>
</feature>
<keyword evidence="6" id="KW-0548">Nucleotidyltransferase</keyword>
<dbReference type="GO" id="GO:0008270">
    <property type="term" value="F:zinc ion binding"/>
    <property type="evidence" value="ECO:0007669"/>
    <property type="project" value="UniProtKB-KW"/>
</dbReference>
<dbReference type="Proteomes" id="UP000011083">
    <property type="component" value="Unassembled WGS sequence"/>
</dbReference>
<dbReference type="Gene3D" id="3.30.160.60">
    <property type="entry name" value="Classic Zinc Finger"/>
    <property type="match status" value="1"/>
</dbReference>
<keyword evidence="1" id="KW-0862">Zinc</keyword>
<dbReference type="InterPro" id="IPR000477">
    <property type="entry name" value="RT_dom"/>
</dbReference>
<name>L8GWM9_ACACF</name>